<keyword evidence="2" id="KW-1003">Cell membrane</keyword>
<comment type="subcellular location">
    <subcellularLocation>
        <location evidence="1">Cell membrane</location>
        <topology evidence="1">Multi-pass membrane protein</topology>
    </subcellularLocation>
</comment>
<accession>A0AB39X832</accession>
<feature type="binding site" evidence="8">
    <location>
        <position position="513"/>
    </location>
    <ligand>
        <name>Mn(2+)</name>
        <dbReference type="ChEBI" id="CHEBI:29035"/>
    </ligand>
</feature>
<dbReference type="GO" id="GO:0005886">
    <property type="term" value="C:plasma membrane"/>
    <property type="evidence" value="ECO:0007669"/>
    <property type="project" value="UniProtKB-SubCell"/>
</dbReference>
<feature type="transmembrane region" description="Helical" evidence="9">
    <location>
        <begin position="138"/>
        <end position="161"/>
    </location>
</feature>
<evidence type="ECO:0000256" key="2">
    <source>
        <dbReference type="ARBA" id="ARBA00022475"/>
    </source>
</evidence>
<dbReference type="RefSeq" id="WP_369743518.1">
    <property type="nucleotide sequence ID" value="NZ_CP165718.1"/>
</dbReference>
<dbReference type="CDD" id="cd16015">
    <property type="entry name" value="LTA_synthase"/>
    <property type="match status" value="1"/>
</dbReference>
<dbReference type="InterPro" id="IPR017850">
    <property type="entry name" value="Alkaline_phosphatase_core_sf"/>
</dbReference>
<evidence type="ECO:0000256" key="3">
    <source>
        <dbReference type="ARBA" id="ARBA00022692"/>
    </source>
</evidence>
<evidence type="ECO:0000256" key="6">
    <source>
        <dbReference type="PIRSR" id="PIRSR005091-1"/>
    </source>
</evidence>
<feature type="binding site" evidence="8">
    <location>
        <position position="514"/>
    </location>
    <ligand>
        <name>Mn(2+)</name>
        <dbReference type="ChEBI" id="CHEBI:29035"/>
    </ligand>
</feature>
<keyword evidence="7" id="KW-0479">Metal-binding</keyword>
<evidence type="ECO:0000259" key="10">
    <source>
        <dbReference type="Pfam" id="PF00884"/>
    </source>
</evidence>
<evidence type="ECO:0000256" key="7">
    <source>
        <dbReference type="PIRSR" id="PIRSR005091-2"/>
    </source>
</evidence>
<feature type="transmembrane region" description="Helical" evidence="9">
    <location>
        <begin position="21"/>
        <end position="45"/>
    </location>
</feature>
<dbReference type="InterPro" id="IPR000917">
    <property type="entry name" value="Sulfatase_N"/>
</dbReference>
<feature type="binding site" evidence="8">
    <location>
        <position position="302"/>
    </location>
    <ligand>
        <name>Mn(2+)</name>
        <dbReference type="ChEBI" id="CHEBI:29035"/>
    </ligand>
</feature>
<dbReference type="SUPFAM" id="SSF53649">
    <property type="entry name" value="Alkaline phosphatase-like"/>
    <property type="match status" value="1"/>
</dbReference>
<evidence type="ECO:0000256" key="5">
    <source>
        <dbReference type="ARBA" id="ARBA00023136"/>
    </source>
</evidence>
<dbReference type="Gene3D" id="3.30.1120.80">
    <property type="match status" value="1"/>
</dbReference>
<evidence type="ECO:0000256" key="9">
    <source>
        <dbReference type="SAM" id="Phobius"/>
    </source>
</evidence>
<name>A0AB39X832_9GAMM</name>
<keyword evidence="4 9" id="KW-1133">Transmembrane helix</keyword>
<evidence type="ECO:0000256" key="1">
    <source>
        <dbReference type="ARBA" id="ARBA00004651"/>
    </source>
</evidence>
<dbReference type="Gene3D" id="3.40.720.10">
    <property type="entry name" value="Alkaline Phosphatase, subunit A"/>
    <property type="match status" value="1"/>
</dbReference>
<dbReference type="PIRSF" id="PIRSF005091">
    <property type="entry name" value="Mmb_sulf_HI1246"/>
    <property type="match status" value="1"/>
</dbReference>
<keyword evidence="5 9" id="KW-0472">Membrane</keyword>
<dbReference type="EMBL" id="CP165718">
    <property type="protein sequence ID" value="XDV10185.1"/>
    <property type="molecule type" value="Genomic_DNA"/>
</dbReference>
<dbReference type="GO" id="GO:0016740">
    <property type="term" value="F:transferase activity"/>
    <property type="evidence" value="ECO:0007669"/>
    <property type="project" value="UniProtKB-KW"/>
</dbReference>
<keyword evidence="11" id="KW-0808">Transferase</keyword>
<feature type="domain" description="Sulfatase N-terminal" evidence="10">
    <location>
        <begin position="294"/>
        <end position="564"/>
    </location>
</feature>
<dbReference type="InterPro" id="IPR012160">
    <property type="entry name" value="LtaS-like"/>
</dbReference>
<organism evidence="11">
    <name type="scientific">Pseudidiomarina sp. PP-1MA</name>
    <dbReference type="NCBI Taxonomy" id="3237706"/>
    <lineage>
        <taxon>Bacteria</taxon>
        <taxon>Pseudomonadati</taxon>
        <taxon>Pseudomonadota</taxon>
        <taxon>Gammaproteobacteria</taxon>
        <taxon>Alteromonadales</taxon>
        <taxon>Idiomarinaceae</taxon>
        <taxon>Pseudidiomarina</taxon>
    </lineage>
</organism>
<dbReference type="Pfam" id="PF00884">
    <property type="entry name" value="Sulfatase"/>
    <property type="match status" value="1"/>
</dbReference>
<dbReference type="EC" id="2.7.8.-" evidence="11"/>
<keyword evidence="7" id="KW-0464">Manganese</keyword>
<dbReference type="InterPro" id="IPR050448">
    <property type="entry name" value="OpgB/LTA_synthase_biosynth"/>
</dbReference>
<protein>
    <submittedName>
        <fullName evidence="11">LTA synthase family protein</fullName>
        <ecNumber evidence="11">2.7.8.-</ecNumber>
    </submittedName>
</protein>
<proteinExistence type="predicted"/>
<keyword evidence="3 9" id="KW-0812">Transmembrane</keyword>
<feature type="transmembrane region" description="Helical" evidence="9">
    <location>
        <begin position="181"/>
        <end position="200"/>
    </location>
</feature>
<feature type="transmembrane region" description="Helical" evidence="9">
    <location>
        <begin position="65"/>
        <end position="84"/>
    </location>
</feature>
<feature type="transmembrane region" description="Helical" evidence="9">
    <location>
        <begin position="96"/>
        <end position="118"/>
    </location>
</feature>
<evidence type="ECO:0000313" key="11">
    <source>
        <dbReference type="EMBL" id="XDV10185.1"/>
    </source>
</evidence>
<feature type="binding site" evidence="7">
    <location>
        <position position="459"/>
    </location>
    <ligand>
        <name>substrate</name>
    </ligand>
</feature>
<gene>
    <name evidence="11" type="ORF">AB8S08_03000</name>
</gene>
<reference evidence="11" key="1">
    <citation type="submission" date="2024-07" db="EMBL/GenBank/DDBJ databases">
        <title>Whole genome sequence of bacterial strains from algal surface.</title>
        <authorList>
            <person name="Kumar P."/>
        </authorList>
    </citation>
    <scope>NUCLEOTIDE SEQUENCE</scope>
    <source>
        <strain evidence="11">PP-1MA</strain>
    </source>
</reference>
<dbReference type="GO" id="GO:0046872">
    <property type="term" value="F:metal ion binding"/>
    <property type="evidence" value="ECO:0007669"/>
    <property type="project" value="UniProtKB-KW"/>
</dbReference>
<sequence length="664" mass="74833">MSNAPLLIKELKSSLFLYRTLIAGFSLGLIILGVSRLLLFIWQFERVTGAGEFSYLMLMGLRADVVQMGYLTLPLLLFAPLFLNRWGVRAWQTVQSAWLIIAISYITFMEVSTPAFVMQYDLRPNRLFVEYLEYPREVLSTLWGGFKIWLLLTAVVLSICLYGLGKLAKRLNQAPYGHKQYAGRALIVWPLLMVLVFAGIRSTLAHRPANPAFFAVTSDALVNSLVISSAYSLEYAIYSMRHEENASRIYGDASIEEILKTVKNQPHLAGKEFPSDDYPTVHFNKASRTFDKPKNIVVILEESLGATFVEDLGGINVTPNLKRLSKEGWWFQQLYATGTRSVRGIEAVISSFLPTPGRSTVKLSLSQQNFYTAADLLSREGYFTEFIYGGETHFDNMGSFFASNGFQSILGQSDIDNPKFVGSWGASDEDLFNTAHKRFEMLTKKEIPFFSLVFTSSNHEPFEFPYNEVELYSAPKNSVENAVKYADFALGKFINKAKASDYWEDTIFLIVADHDTRVYGNELVPIQKFRIPGLILGGSIQPKEIDEITSQIDLMPTVISLAGISAWTPAIGQDISNDSVPPANRAMMQFGNNYAWMTPKGVAILTPGEDKTGRYDFDERKFVADQNINQQLRNEALAHALLPSWLYQHRAYFVPESLTERPNE</sequence>
<dbReference type="PANTHER" id="PTHR47371:SF3">
    <property type="entry name" value="PHOSPHOGLYCEROL TRANSFERASE I"/>
    <property type="match status" value="1"/>
</dbReference>
<evidence type="ECO:0000256" key="4">
    <source>
        <dbReference type="ARBA" id="ARBA00022989"/>
    </source>
</evidence>
<dbReference type="AlphaFoldDB" id="A0AB39X832"/>
<dbReference type="PANTHER" id="PTHR47371">
    <property type="entry name" value="LIPOTEICHOIC ACID SYNTHASE"/>
    <property type="match status" value="1"/>
</dbReference>
<evidence type="ECO:0000256" key="8">
    <source>
        <dbReference type="PIRSR" id="PIRSR005091-3"/>
    </source>
</evidence>
<feature type="active site" evidence="6">
    <location>
        <position position="341"/>
    </location>
</feature>